<reference evidence="1" key="1">
    <citation type="submission" date="2021-08" db="EMBL/GenBank/DDBJ databases">
        <title>The first chromosome-level gecko genome reveals the dynamic sex chromosomes of Neotropical dwarf geckos (Sphaerodactylidae: Sphaerodactylus).</title>
        <authorList>
            <person name="Pinto B.J."/>
            <person name="Keating S.E."/>
            <person name="Gamble T."/>
        </authorList>
    </citation>
    <scope>NUCLEOTIDE SEQUENCE</scope>
    <source>
        <strain evidence="1">TG3544</strain>
    </source>
</reference>
<name>A0ACB8G6F7_9SAUR</name>
<evidence type="ECO:0000313" key="1">
    <source>
        <dbReference type="EMBL" id="KAH8014727.1"/>
    </source>
</evidence>
<organism evidence="1 2">
    <name type="scientific">Sphaerodactylus townsendi</name>
    <dbReference type="NCBI Taxonomy" id="933632"/>
    <lineage>
        <taxon>Eukaryota</taxon>
        <taxon>Metazoa</taxon>
        <taxon>Chordata</taxon>
        <taxon>Craniata</taxon>
        <taxon>Vertebrata</taxon>
        <taxon>Euteleostomi</taxon>
        <taxon>Lepidosauria</taxon>
        <taxon>Squamata</taxon>
        <taxon>Bifurcata</taxon>
        <taxon>Gekkota</taxon>
        <taxon>Sphaerodactylidae</taxon>
        <taxon>Sphaerodactylus</taxon>
    </lineage>
</organism>
<evidence type="ECO:0000313" key="2">
    <source>
        <dbReference type="Proteomes" id="UP000827872"/>
    </source>
</evidence>
<dbReference type="Proteomes" id="UP000827872">
    <property type="component" value="Linkage Group LG02"/>
</dbReference>
<accession>A0ACB8G6F7</accession>
<comment type="caution">
    <text evidence="1">The sequence shown here is derived from an EMBL/GenBank/DDBJ whole genome shotgun (WGS) entry which is preliminary data.</text>
</comment>
<dbReference type="EMBL" id="CM037615">
    <property type="protein sequence ID" value="KAH8014727.1"/>
    <property type="molecule type" value="Genomic_DNA"/>
</dbReference>
<protein>
    <submittedName>
        <fullName evidence="1">Uncharacterized protein</fullName>
    </submittedName>
</protein>
<proteinExistence type="predicted"/>
<keyword evidence="2" id="KW-1185">Reference proteome</keyword>
<gene>
    <name evidence="1" type="ORF">K3G42_031188</name>
</gene>
<sequence>MAQLSAVLRASGGWWQLPELDQEPRVAPLSRHLVAGLGPGAAVGGIIRASQPLPGWLQLWSEGQRERSRAHNDKSYHGCGLNGPRSE</sequence>